<evidence type="ECO:0008006" key="3">
    <source>
        <dbReference type="Google" id="ProtNLM"/>
    </source>
</evidence>
<keyword evidence="2" id="KW-1185">Reference proteome</keyword>
<comment type="caution">
    <text evidence="1">The sequence shown here is derived from an EMBL/GenBank/DDBJ whole genome shotgun (WGS) entry which is preliminary data.</text>
</comment>
<dbReference type="EMBL" id="JAUSVV010000002">
    <property type="protein sequence ID" value="MDQ0441883.1"/>
    <property type="molecule type" value="Genomic_DNA"/>
</dbReference>
<dbReference type="Gene3D" id="3.60.15.10">
    <property type="entry name" value="Ribonuclease Z/Hydroxyacylglutathione hydrolase-like"/>
    <property type="match status" value="1"/>
</dbReference>
<accession>A0ABU0HJ71</accession>
<dbReference type="RefSeq" id="WP_238249955.1">
    <property type="nucleotide sequence ID" value="NZ_BPQX01000036.1"/>
</dbReference>
<organism evidence="1 2">
    <name type="scientific">Methylobacterium persicinum</name>
    <dbReference type="NCBI Taxonomy" id="374426"/>
    <lineage>
        <taxon>Bacteria</taxon>
        <taxon>Pseudomonadati</taxon>
        <taxon>Pseudomonadota</taxon>
        <taxon>Alphaproteobacteria</taxon>
        <taxon>Hyphomicrobiales</taxon>
        <taxon>Methylobacteriaceae</taxon>
        <taxon>Methylobacterium</taxon>
    </lineage>
</organism>
<evidence type="ECO:0000313" key="1">
    <source>
        <dbReference type="EMBL" id="MDQ0441883.1"/>
    </source>
</evidence>
<protein>
    <recommendedName>
        <fullName evidence="3">Metallohydrolase</fullName>
    </recommendedName>
</protein>
<evidence type="ECO:0000313" key="2">
    <source>
        <dbReference type="Proteomes" id="UP001236369"/>
    </source>
</evidence>
<gene>
    <name evidence="1" type="ORF">QO016_001366</name>
</gene>
<dbReference type="InterPro" id="IPR036866">
    <property type="entry name" value="RibonucZ/Hydroxyglut_hydro"/>
</dbReference>
<dbReference type="Proteomes" id="UP001236369">
    <property type="component" value="Unassembled WGS sequence"/>
</dbReference>
<sequence length="378" mass="42520">MTVTLTFHPLDNADSTRIDLKDGRKLLVDYAEMRCNGDAADPRIDLSTSLRNDLRAAGRDYFDVVLFTHLDDDHTRGAGDFFHFERSLSRQGNGRIKMNSLWVPAAALTEEGCEGDARIIRQEARHRFIKGSGVRVFSRPGRLRSFCEDNGIRLEDRLHLITDAGQLVPGFDDLNAAGGVELFIHNPMAWRLNDREIEERNEDAVVFQATFREAFRDTKVLFASDVNADTISHIVQTSKRHRNEDRLRWHVFKIPHHCSYKSINHHDKGADKTTPIEDVRWLYEDQAEDCAILVSTSEIIPGKGSLRDLNVQPPHRQAAAYYEDVADLKDGQFEVTMEHSPRRNPKPCQVSITSAGASFVAIASLPSDYAAAAPARAG</sequence>
<dbReference type="SUPFAM" id="SSF56281">
    <property type="entry name" value="Metallo-hydrolase/oxidoreductase"/>
    <property type="match status" value="1"/>
</dbReference>
<name>A0ABU0HJ71_9HYPH</name>
<proteinExistence type="predicted"/>
<reference evidence="1 2" key="1">
    <citation type="submission" date="2023-07" db="EMBL/GenBank/DDBJ databases">
        <title>Genomic Encyclopedia of Type Strains, Phase IV (KMG-IV): sequencing the most valuable type-strain genomes for metagenomic binning, comparative biology and taxonomic classification.</title>
        <authorList>
            <person name="Goeker M."/>
        </authorList>
    </citation>
    <scope>NUCLEOTIDE SEQUENCE [LARGE SCALE GENOMIC DNA]</scope>
    <source>
        <strain evidence="1 2">DSM 19562</strain>
    </source>
</reference>